<organism evidence="2 3">
    <name type="scientific">Venturia nashicola</name>
    <dbReference type="NCBI Taxonomy" id="86259"/>
    <lineage>
        <taxon>Eukaryota</taxon>
        <taxon>Fungi</taxon>
        <taxon>Dikarya</taxon>
        <taxon>Ascomycota</taxon>
        <taxon>Pezizomycotina</taxon>
        <taxon>Dothideomycetes</taxon>
        <taxon>Pleosporomycetidae</taxon>
        <taxon>Venturiales</taxon>
        <taxon>Venturiaceae</taxon>
        <taxon>Venturia</taxon>
    </lineage>
</organism>
<dbReference type="Proteomes" id="UP000298493">
    <property type="component" value="Unassembled WGS sequence"/>
</dbReference>
<evidence type="ECO:0000256" key="1">
    <source>
        <dbReference type="SAM" id="Phobius"/>
    </source>
</evidence>
<feature type="transmembrane region" description="Helical" evidence="1">
    <location>
        <begin position="76"/>
        <end position="92"/>
    </location>
</feature>
<gene>
    <name evidence="2" type="ORF">E6O75_ATG04957</name>
</gene>
<dbReference type="AlphaFoldDB" id="A0A4Z1NZK4"/>
<evidence type="ECO:0000313" key="3">
    <source>
        <dbReference type="Proteomes" id="UP000298493"/>
    </source>
</evidence>
<keyword evidence="1" id="KW-0812">Transmembrane</keyword>
<name>A0A4Z1NZK4_9PEZI</name>
<sequence>MGRVVEAVNMALVCKATLAIELLPISIAVGLLLAWASWLPALTTVVEIMIKLSVETLFLTLVVVLPSTLWSSGNEVWAATIDAAAVVAGIVIDSRSKRLSLDLCLPPWLIPQLCVLVLVKTHLHRHLDAIVEIAAARVIVALCHILKNTLETLDFGLDGFGGLLLCVVCIVHICTILGVALSMLLKTSFDVAHTLLESEEILRNLLLTLAQVLNGRGWRSMFGAAGGILRELIGHGRVWVLDRCGLFVLQHRGSHVGGHPVERRVVAALLLGNLWDLVAN</sequence>
<keyword evidence="1" id="KW-0472">Membrane</keyword>
<dbReference type="EMBL" id="SNSC02000009">
    <property type="protein sequence ID" value="TID21562.1"/>
    <property type="molecule type" value="Genomic_DNA"/>
</dbReference>
<protein>
    <submittedName>
        <fullName evidence="2">Uncharacterized protein</fullName>
    </submittedName>
</protein>
<feature type="transmembrane region" description="Helical" evidence="1">
    <location>
        <begin position="16"/>
        <end position="36"/>
    </location>
</feature>
<feature type="transmembrane region" description="Helical" evidence="1">
    <location>
        <begin position="48"/>
        <end position="70"/>
    </location>
</feature>
<proteinExistence type="predicted"/>
<keyword evidence="3" id="KW-1185">Reference proteome</keyword>
<reference evidence="2 3" key="1">
    <citation type="submission" date="2019-04" db="EMBL/GenBank/DDBJ databases">
        <title>High contiguity whole genome sequence and gene annotation resource for two Venturia nashicola isolates.</title>
        <authorList>
            <person name="Prokchorchik M."/>
            <person name="Won K."/>
            <person name="Lee Y."/>
            <person name="Choi E.D."/>
            <person name="Segonzac C."/>
            <person name="Sohn K.H."/>
        </authorList>
    </citation>
    <scope>NUCLEOTIDE SEQUENCE [LARGE SCALE GENOMIC DNA]</scope>
    <source>
        <strain evidence="2 3">PRI2</strain>
    </source>
</reference>
<feature type="transmembrane region" description="Helical" evidence="1">
    <location>
        <begin position="160"/>
        <end position="185"/>
    </location>
</feature>
<keyword evidence="1" id="KW-1133">Transmembrane helix</keyword>
<accession>A0A4Z1NZK4</accession>
<evidence type="ECO:0000313" key="2">
    <source>
        <dbReference type="EMBL" id="TID21562.1"/>
    </source>
</evidence>
<comment type="caution">
    <text evidence="2">The sequence shown here is derived from an EMBL/GenBank/DDBJ whole genome shotgun (WGS) entry which is preliminary data.</text>
</comment>